<dbReference type="CDD" id="cd01392">
    <property type="entry name" value="HTH_LacI"/>
    <property type="match status" value="1"/>
</dbReference>
<evidence type="ECO:0000313" key="5">
    <source>
        <dbReference type="EMBL" id="AWY99279.1"/>
    </source>
</evidence>
<dbReference type="GO" id="GO:0003700">
    <property type="term" value="F:DNA-binding transcription factor activity"/>
    <property type="evidence" value="ECO:0007669"/>
    <property type="project" value="TreeGrafter"/>
</dbReference>
<sequence>MSITTNDIAKICQVSRTTVLRALNNQGRISEETKERILKTAKELGYRPDLLARGLVKGRTMYIGVVVFDVKNQYFAQMLSAIETEAQKQGYSVNITLHDKNKTKEIELIRKLADYHMDGLILSPVNEGEEFAHFLKNLGIPLVIIGNKVSDTLPFVGIQEKEAAKEAVEKIIKTGYEEVIFVCPPLGGIDEGNIFTHRERLAGFCDVIAANTKISSQILSNYDYIEEAKKIVKDSGKKTAFFCSGDIFALEIMKELKKIGMKTPRDYGIMGFDDIEFLNYITPRLSTIYNSVEEVSRTAVKLLIRQMQGESVSMNYFENYHIIDGETL</sequence>
<accession>A0A2Z4UEC7</accession>
<dbReference type="Pfam" id="PF00356">
    <property type="entry name" value="LacI"/>
    <property type="match status" value="1"/>
</dbReference>
<evidence type="ECO:0000256" key="3">
    <source>
        <dbReference type="ARBA" id="ARBA00023163"/>
    </source>
</evidence>
<dbReference type="GO" id="GO:0000976">
    <property type="term" value="F:transcription cis-regulatory region binding"/>
    <property type="evidence" value="ECO:0007669"/>
    <property type="project" value="TreeGrafter"/>
</dbReference>
<dbReference type="AlphaFoldDB" id="A0A2Z4UEC7"/>
<dbReference type="PANTHER" id="PTHR30146">
    <property type="entry name" value="LACI-RELATED TRANSCRIPTIONAL REPRESSOR"/>
    <property type="match status" value="1"/>
</dbReference>
<keyword evidence="3" id="KW-0804">Transcription</keyword>
<dbReference type="InterPro" id="IPR000843">
    <property type="entry name" value="HTH_LacI"/>
</dbReference>
<dbReference type="RefSeq" id="WP_111920720.1">
    <property type="nucleotide sequence ID" value="NZ_CP030280.1"/>
</dbReference>
<dbReference type="Gene3D" id="3.40.50.2300">
    <property type="match status" value="2"/>
</dbReference>
<dbReference type="Proteomes" id="UP000250003">
    <property type="component" value="Chromosome"/>
</dbReference>
<evidence type="ECO:0000259" key="4">
    <source>
        <dbReference type="PROSITE" id="PS50932"/>
    </source>
</evidence>
<protein>
    <submittedName>
        <fullName evidence="5">LacI family transcriptional regulator</fullName>
    </submittedName>
</protein>
<dbReference type="CDD" id="cd06267">
    <property type="entry name" value="PBP1_LacI_sugar_binding-like"/>
    <property type="match status" value="1"/>
</dbReference>
<evidence type="ECO:0000256" key="1">
    <source>
        <dbReference type="ARBA" id="ARBA00023015"/>
    </source>
</evidence>
<dbReference type="InterPro" id="IPR010982">
    <property type="entry name" value="Lambda_DNA-bd_dom_sf"/>
</dbReference>
<name>A0A2Z4UEC7_9FIRM</name>
<dbReference type="Gene3D" id="1.10.260.40">
    <property type="entry name" value="lambda repressor-like DNA-binding domains"/>
    <property type="match status" value="1"/>
</dbReference>
<proteinExistence type="predicted"/>
<dbReference type="Pfam" id="PF13377">
    <property type="entry name" value="Peripla_BP_3"/>
    <property type="match status" value="1"/>
</dbReference>
<dbReference type="KEGG" id="blau:DQQ01_15415"/>
<keyword evidence="2" id="KW-0238">DNA-binding</keyword>
<organism evidence="5 6">
    <name type="scientific">Blautia argi</name>
    <dbReference type="NCBI Taxonomy" id="1912897"/>
    <lineage>
        <taxon>Bacteria</taxon>
        <taxon>Bacillati</taxon>
        <taxon>Bacillota</taxon>
        <taxon>Clostridia</taxon>
        <taxon>Lachnospirales</taxon>
        <taxon>Lachnospiraceae</taxon>
        <taxon>Blautia</taxon>
    </lineage>
</organism>
<dbReference type="SUPFAM" id="SSF47413">
    <property type="entry name" value="lambda repressor-like DNA-binding domains"/>
    <property type="match status" value="1"/>
</dbReference>
<dbReference type="SMART" id="SM00354">
    <property type="entry name" value="HTH_LACI"/>
    <property type="match status" value="1"/>
</dbReference>
<dbReference type="InterPro" id="IPR046335">
    <property type="entry name" value="LacI/GalR-like_sensor"/>
</dbReference>
<gene>
    <name evidence="5" type="ORF">DQQ01_15415</name>
</gene>
<evidence type="ECO:0000313" key="6">
    <source>
        <dbReference type="Proteomes" id="UP000250003"/>
    </source>
</evidence>
<reference evidence="6" key="1">
    <citation type="submission" date="2018-06" db="EMBL/GenBank/DDBJ databases">
        <title>Description of Blautia argi sp. nov., a new anaerobic isolated from dog feces.</title>
        <authorList>
            <person name="Chang Y.-H."/>
            <person name="Paek J."/>
            <person name="Shin Y."/>
        </authorList>
    </citation>
    <scope>NUCLEOTIDE SEQUENCE [LARGE SCALE GENOMIC DNA]</scope>
    <source>
        <strain evidence="6">KCTC 15426</strain>
    </source>
</reference>
<feature type="domain" description="HTH lacI-type" evidence="4">
    <location>
        <begin position="3"/>
        <end position="57"/>
    </location>
</feature>
<evidence type="ECO:0000256" key="2">
    <source>
        <dbReference type="ARBA" id="ARBA00023125"/>
    </source>
</evidence>
<dbReference type="InterPro" id="IPR028082">
    <property type="entry name" value="Peripla_BP_I"/>
</dbReference>
<dbReference type="SUPFAM" id="SSF53822">
    <property type="entry name" value="Periplasmic binding protein-like I"/>
    <property type="match status" value="1"/>
</dbReference>
<keyword evidence="6" id="KW-1185">Reference proteome</keyword>
<dbReference type="EMBL" id="CP030280">
    <property type="protein sequence ID" value="AWY99279.1"/>
    <property type="molecule type" value="Genomic_DNA"/>
</dbReference>
<keyword evidence="1" id="KW-0805">Transcription regulation</keyword>
<dbReference type="PROSITE" id="PS50932">
    <property type="entry name" value="HTH_LACI_2"/>
    <property type="match status" value="1"/>
</dbReference>
<dbReference type="OrthoDB" id="569491at2"/>
<dbReference type="PANTHER" id="PTHR30146:SF109">
    <property type="entry name" value="HTH-TYPE TRANSCRIPTIONAL REGULATOR GALS"/>
    <property type="match status" value="1"/>
</dbReference>